<feature type="transmembrane region" description="Helical" evidence="7">
    <location>
        <begin position="157"/>
        <end position="178"/>
    </location>
</feature>
<feature type="transmembrane region" description="Helical" evidence="7">
    <location>
        <begin position="87"/>
        <end position="104"/>
    </location>
</feature>
<protein>
    <submittedName>
        <fullName evidence="8">LAQU0S35e00100g1_1</fullName>
    </submittedName>
</protein>
<comment type="subcellular location">
    <subcellularLocation>
        <location evidence="1">Membrane</location>
        <topology evidence="1">Multi-pass membrane protein</topology>
    </subcellularLocation>
</comment>
<dbReference type="SUPFAM" id="SSF103473">
    <property type="entry name" value="MFS general substrate transporter"/>
    <property type="match status" value="1"/>
</dbReference>
<evidence type="ECO:0000256" key="1">
    <source>
        <dbReference type="ARBA" id="ARBA00004141"/>
    </source>
</evidence>
<keyword evidence="9" id="KW-1185">Reference proteome</keyword>
<feature type="transmembrane region" description="Helical" evidence="7">
    <location>
        <begin position="478"/>
        <end position="500"/>
    </location>
</feature>
<evidence type="ECO:0000256" key="3">
    <source>
        <dbReference type="ARBA" id="ARBA00022692"/>
    </source>
</evidence>
<evidence type="ECO:0000313" key="9">
    <source>
        <dbReference type="Proteomes" id="UP000236544"/>
    </source>
</evidence>
<keyword evidence="5 7" id="KW-0472">Membrane</keyword>
<dbReference type="PANTHER" id="PTHR43791">
    <property type="entry name" value="PERMEASE-RELATED"/>
    <property type="match status" value="1"/>
</dbReference>
<proteinExistence type="predicted"/>
<dbReference type="Gene3D" id="1.20.1250.20">
    <property type="entry name" value="MFS general substrate transporter like domains"/>
    <property type="match status" value="1"/>
</dbReference>
<reference evidence="9" key="1">
    <citation type="submission" date="2015-10" db="EMBL/GenBank/DDBJ databases">
        <authorList>
            <person name="Devillers H."/>
        </authorList>
    </citation>
    <scope>NUCLEOTIDE SEQUENCE [LARGE SCALE GENOMIC DNA]</scope>
</reference>
<evidence type="ECO:0000256" key="4">
    <source>
        <dbReference type="ARBA" id="ARBA00022989"/>
    </source>
</evidence>
<dbReference type="InterPro" id="IPR036259">
    <property type="entry name" value="MFS_trans_sf"/>
</dbReference>
<evidence type="ECO:0000256" key="7">
    <source>
        <dbReference type="SAM" id="Phobius"/>
    </source>
</evidence>
<dbReference type="EMBL" id="LN890562">
    <property type="protein sequence ID" value="CUS25202.1"/>
    <property type="molecule type" value="Genomic_DNA"/>
</dbReference>
<keyword evidence="3 7" id="KW-0812">Transmembrane</keyword>
<evidence type="ECO:0000256" key="2">
    <source>
        <dbReference type="ARBA" id="ARBA00022448"/>
    </source>
</evidence>
<feature type="transmembrane region" description="Helical" evidence="7">
    <location>
        <begin position="133"/>
        <end position="150"/>
    </location>
</feature>
<dbReference type="InterPro" id="IPR011701">
    <property type="entry name" value="MFS"/>
</dbReference>
<accession>A0A0P1KYU6</accession>
<evidence type="ECO:0000256" key="5">
    <source>
        <dbReference type="ARBA" id="ARBA00023136"/>
    </source>
</evidence>
<feature type="transmembrane region" description="Helical" evidence="7">
    <location>
        <begin position="218"/>
        <end position="238"/>
    </location>
</feature>
<organism evidence="8 9">
    <name type="scientific">Lachancea quebecensis</name>
    <dbReference type="NCBI Taxonomy" id="1654605"/>
    <lineage>
        <taxon>Eukaryota</taxon>
        <taxon>Fungi</taxon>
        <taxon>Dikarya</taxon>
        <taxon>Ascomycota</taxon>
        <taxon>Saccharomycotina</taxon>
        <taxon>Saccharomycetes</taxon>
        <taxon>Saccharomycetales</taxon>
        <taxon>Saccharomycetaceae</taxon>
        <taxon>Lachancea</taxon>
    </lineage>
</organism>
<keyword evidence="4 7" id="KW-1133">Transmembrane helix</keyword>
<feature type="region of interest" description="Disordered" evidence="6">
    <location>
        <begin position="1"/>
        <end position="26"/>
    </location>
</feature>
<dbReference type="GO" id="GO:0016020">
    <property type="term" value="C:membrane"/>
    <property type="evidence" value="ECO:0007669"/>
    <property type="project" value="UniProtKB-SubCell"/>
</dbReference>
<feature type="transmembrane region" description="Helical" evidence="7">
    <location>
        <begin position="445"/>
        <end position="466"/>
    </location>
</feature>
<dbReference type="PANTHER" id="PTHR43791:SF63">
    <property type="entry name" value="HIGH AFFINITY CYSTEINE TRANSPORTER"/>
    <property type="match status" value="1"/>
</dbReference>
<keyword evidence="2" id="KW-0813">Transport</keyword>
<feature type="transmembrane region" description="Helical" evidence="7">
    <location>
        <begin position="250"/>
        <end position="270"/>
    </location>
</feature>
<feature type="transmembrane region" description="Helical" evidence="7">
    <location>
        <begin position="356"/>
        <end position="376"/>
    </location>
</feature>
<feature type="transmembrane region" description="Helical" evidence="7">
    <location>
        <begin position="383"/>
        <end position="404"/>
    </location>
</feature>
<dbReference type="Pfam" id="PF07690">
    <property type="entry name" value="MFS_1"/>
    <property type="match status" value="1"/>
</dbReference>
<evidence type="ECO:0000313" key="8">
    <source>
        <dbReference type="EMBL" id="CUS25202.1"/>
    </source>
</evidence>
<dbReference type="OrthoDB" id="3639251at2759"/>
<dbReference type="AlphaFoldDB" id="A0A0P1KYU6"/>
<name>A0A0P1KYU6_9SACH</name>
<evidence type="ECO:0000256" key="6">
    <source>
        <dbReference type="SAM" id="MobiDB-lite"/>
    </source>
</evidence>
<sequence length="549" mass="61874">MTQSHSSSSLEEHPVVVSRKESEGFDYTENEAQQVHTLAPEQEKAGDSDFKVITSRDADVTLKFLEENDHLVEPITPEEERKLSRKVMWIVVSLTALINLILYADKAVMSYAAIFTFFEDTGLTQNKYNNANTLFYFGYIVGQGNLYFLQKFPLSRVMFVMTSFWTIIIFLHCAAYNYQGVYTLRFFLGFVESIGVPSLNTTMGQFLTPQEKSATAPVFYAACMGVTIPVGFIAYGVLNITNSSIPTWKIFSIIIGCCTFLLSILILIVYPSNPTDAKFLSKKEKIWVIRRVQQSTGSSIEQKTFKPYQAKEALKDPISWIFGAFFLLQQLANNLTYQQNLLFEDLGNITALDSTLVSVASGGFAVVMAVIASTFLMYKKNFIAFSVVIWSIPSFVGSIGAASLPWHNSIGLLAFVCLACPVFGIPWILMFSWNAQTCSGYTKKLTRNAIIMFWFGVSNIISPQLWQERDAPRYIPAWVVQIVLSFFLAPSLALVIWFILRRRNKERLAKLESSSQQVGLIEENGEKFKVNVALLDLTDLENEAFIYPL</sequence>
<dbReference type="GO" id="GO:0033229">
    <property type="term" value="F:cysteine transmembrane transporter activity"/>
    <property type="evidence" value="ECO:0007669"/>
    <property type="project" value="TreeGrafter"/>
</dbReference>
<gene>
    <name evidence="8" type="ORF">LAQU0_S35e00100g</name>
</gene>
<dbReference type="Proteomes" id="UP000236544">
    <property type="component" value="Unassembled WGS sequence"/>
</dbReference>
<feature type="transmembrane region" description="Helical" evidence="7">
    <location>
        <begin position="410"/>
        <end position="433"/>
    </location>
</feature>
<feature type="compositionally biased region" description="Basic and acidic residues" evidence="6">
    <location>
        <begin position="10"/>
        <end position="23"/>
    </location>
</feature>